<evidence type="ECO:0000313" key="2">
    <source>
        <dbReference type="Proteomes" id="UP000006976"/>
    </source>
</evidence>
<evidence type="ECO:0000313" key="1">
    <source>
        <dbReference type="EMBL" id="EJR41846.1"/>
    </source>
</evidence>
<dbReference type="AlphaFoldDB" id="A0ABC9R424"/>
<reference evidence="1 2" key="1">
    <citation type="submission" date="2012-04" db="EMBL/GenBank/DDBJ databases">
        <title>The Genome Sequence of Bacillus cereus VD078.</title>
        <authorList>
            <consortium name="The Broad Institute Genome Sequencing Platform"/>
            <consortium name="The Broad Institute Genome Sequencing Center for Infectious Disease"/>
            <person name="Feldgarden M."/>
            <person name="Van der Auwera G.A."/>
            <person name="Mahillon J."/>
            <person name="Duprez V."/>
            <person name="Timmery S."/>
            <person name="Mattelet C."/>
            <person name="Dierick K."/>
            <person name="Sun M."/>
            <person name="Yu Z."/>
            <person name="Zhu L."/>
            <person name="Hu X."/>
            <person name="Shank E.B."/>
            <person name="Swiecicka I."/>
            <person name="Hansen B.M."/>
            <person name="Andrup L."/>
            <person name="Young S.K."/>
            <person name="Zeng Q."/>
            <person name="Gargeya S."/>
            <person name="Fitzgerald M."/>
            <person name="Haas B."/>
            <person name="Abouelleil A."/>
            <person name="Alvarado L."/>
            <person name="Arachchi H.M."/>
            <person name="Berlin A."/>
            <person name="Chapman S.B."/>
            <person name="Goldberg J."/>
            <person name="Griggs A."/>
            <person name="Gujja S."/>
            <person name="Hansen M."/>
            <person name="Howarth C."/>
            <person name="Imamovic A."/>
            <person name="Larimer J."/>
            <person name="McCowen C."/>
            <person name="Montmayeur A."/>
            <person name="Murphy C."/>
            <person name="Neiman D."/>
            <person name="Pearson M."/>
            <person name="Priest M."/>
            <person name="Roberts A."/>
            <person name="Saif S."/>
            <person name="Shea T."/>
            <person name="Sisk P."/>
            <person name="Sykes S."/>
            <person name="Wortman J."/>
            <person name="Nusbaum C."/>
            <person name="Birren B."/>
        </authorList>
    </citation>
    <scope>NUCLEOTIDE SEQUENCE [LARGE SCALE GENOMIC DNA]</scope>
    <source>
        <strain evidence="1 2">VD078</strain>
    </source>
</reference>
<sequence>MMVLPSWSIVYTLIYRLDKTRHTSLGEKTFYRMTDTMTWNVY</sequence>
<dbReference type="EMBL" id="AHEV01000012">
    <property type="protein sequence ID" value="EJR41846.1"/>
    <property type="molecule type" value="Genomic_DNA"/>
</dbReference>
<gene>
    <name evidence="1" type="ORF">III_02273</name>
</gene>
<accession>A0ABC9R424</accession>
<comment type="caution">
    <text evidence="1">The sequence shown here is derived from an EMBL/GenBank/DDBJ whole genome shotgun (WGS) entry which is preliminary data.</text>
</comment>
<name>A0ABC9R424_BACMY</name>
<organism evidence="1 2">
    <name type="scientific">Bacillus mycoides</name>
    <dbReference type="NCBI Taxonomy" id="1405"/>
    <lineage>
        <taxon>Bacteria</taxon>
        <taxon>Bacillati</taxon>
        <taxon>Bacillota</taxon>
        <taxon>Bacilli</taxon>
        <taxon>Bacillales</taxon>
        <taxon>Bacillaceae</taxon>
        <taxon>Bacillus</taxon>
        <taxon>Bacillus cereus group</taxon>
    </lineage>
</organism>
<dbReference type="Proteomes" id="UP000006976">
    <property type="component" value="Unassembled WGS sequence"/>
</dbReference>
<proteinExistence type="predicted"/>
<protein>
    <submittedName>
        <fullName evidence="1">Uncharacterized protein</fullName>
    </submittedName>
</protein>